<sequence>MKSFYTCLFLLLISISYSQDIILKGKILDENKSPLPGANVYFEGTTIGTITDVNGYFELKLVSDINSILVISYIGYEDIFINDHSVFLKEKIHGVYLQPKAETLQEVVVKSHYFSRKQFLTAFKENFIGKKKTWKECTIVNEDDLYFDYDYSNNTFIAKCDEPLIINNNHLGYQVIYKLEDFEVKFATKSLSSSQMFRSFYSGFSRFIDIDKNQKKIKRRQKAYENSTLQFFRWISKGDWTDKSYRLFDGSWMIDPDLYLKVALENNVYKISVTNIEKDFKPKRIVSELNILYQKRQQSKVIFQTNEFTIDKFGLNTQIEHIYFSGDMMKKKISELLPADYGM</sequence>
<keyword evidence="2" id="KW-1185">Reference proteome</keyword>
<dbReference type="OrthoDB" id="1223654at2"/>
<dbReference type="STRING" id="946077.W5A_12556"/>
<protein>
    <recommendedName>
        <fullName evidence="3">Outer membrane protein</fullName>
    </recommendedName>
</protein>
<dbReference type="Proteomes" id="UP000005938">
    <property type="component" value="Unassembled WGS sequence"/>
</dbReference>
<organism evidence="1 2">
    <name type="scientific">Imtechella halotolerans K1</name>
    <dbReference type="NCBI Taxonomy" id="946077"/>
    <lineage>
        <taxon>Bacteria</taxon>
        <taxon>Pseudomonadati</taxon>
        <taxon>Bacteroidota</taxon>
        <taxon>Flavobacteriia</taxon>
        <taxon>Flavobacteriales</taxon>
        <taxon>Flavobacteriaceae</taxon>
        <taxon>Imtechella</taxon>
    </lineage>
</organism>
<dbReference type="RefSeq" id="WP_008241214.1">
    <property type="nucleotide sequence ID" value="NZ_AJJU01000037.1"/>
</dbReference>
<dbReference type="EMBL" id="AJJU01000037">
    <property type="protein sequence ID" value="EID72337.1"/>
    <property type="molecule type" value="Genomic_DNA"/>
</dbReference>
<name>I0W7H1_9FLAO</name>
<proteinExistence type="predicted"/>
<reference evidence="1 2" key="1">
    <citation type="journal article" date="2012" name="J. Bacteriol.">
        <title>Genome Sequence of the Halotolerant Bacterium Imtechella halotolerans K1T.</title>
        <authorList>
            <person name="Kumar S."/>
            <person name="Vikram S."/>
            <person name="Subramanian S."/>
            <person name="Raghava G.P."/>
            <person name="Pinnaka A.K."/>
        </authorList>
    </citation>
    <scope>NUCLEOTIDE SEQUENCE [LARGE SCALE GENOMIC DNA]</scope>
    <source>
        <strain evidence="1 2">K1</strain>
    </source>
</reference>
<dbReference type="AlphaFoldDB" id="I0W7H1"/>
<accession>I0W7H1</accession>
<dbReference type="SUPFAM" id="SSF49464">
    <property type="entry name" value="Carboxypeptidase regulatory domain-like"/>
    <property type="match status" value="1"/>
</dbReference>
<dbReference type="Gene3D" id="2.60.40.1120">
    <property type="entry name" value="Carboxypeptidase-like, regulatory domain"/>
    <property type="match status" value="1"/>
</dbReference>
<gene>
    <name evidence="1" type="ORF">W5A_12556</name>
</gene>
<evidence type="ECO:0000313" key="2">
    <source>
        <dbReference type="Proteomes" id="UP000005938"/>
    </source>
</evidence>
<dbReference type="InterPro" id="IPR008969">
    <property type="entry name" value="CarboxyPept-like_regulatory"/>
</dbReference>
<evidence type="ECO:0000313" key="1">
    <source>
        <dbReference type="EMBL" id="EID72337.1"/>
    </source>
</evidence>
<dbReference type="Pfam" id="PF13715">
    <property type="entry name" value="CarbopepD_reg_2"/>
    <property type="match status" value="1"/>
</dbReference>
<dbReference type="eggNOG" id="COG2373">
    <property type="taxonomic scope" value="Bacteria"/>
</dbReference>
<evidence type="ECO:0008006" key="3">
    <source>
        <dbReference type="Google" id="ProtNLM"/>
    </source>
</evidence>
<comment type="caution">
    <text evidence="1">The sequence shown here is derived from an EMBL/GenBank/DDBJ whole genome shotgun (WGS) entry which is preliminary data.</text>
</comment>